<comment type="caution">
    <text evidence="1">The sequence shown here is derived from an EMBL/GenBank/DDBJ whole genome shotgun (WGS) entry which is preliminary data.</text>
</comment>
<sequence length="158" mass="17677">MPSQPSHAGHPGPDLAKVQDMCAAFPPQNVEQLSVDARDVLWTARTWTSLFGNCRALERLSVARAQTKYICDALLLGVDDGGLEATRSDAPEPFVPPREEYNLQEVLLSVVKERKARDMPLDALHIVQILTNHRLEAADYKPFVQTVTVEEYVEAFDF</sequence>
<evidence type="ECO:0000313" key="2">
    <source>
        <dbReference type="Proteomes" id="UP000814140"/>
    </source>
</evidence>
<reference evidence="1" key="1">
    <citation type="submission" date="2021-03" db="EMBL/GenBank/DDBJ databases">
        <authorList>
            <consortium name="DOE Joint Genome Institute"/>
            <person name="Ahrendt S."/>
            <person name="Looney B.P."/>
            <person name="Miyauchi S."/>
            <person name="Morin E."/>
            <person name="Drula E."/>
            <person name="Courty P.E."/>
            <person name="Chicoki N."/>
            <person name="Fauchery L."/>
            <person name="Kohler A."/>
            <person name="Kuo A."/>
            <person name="Labutti K."/>
            <person name="Pangilinan J."/>
            <person name="Lipzen A."/>
            <person name="Riley R."/>
            <person name="Andreopoulos W."/>
            <person name="He G."/>
            <person name="Johnson J."/>
            <person name="Barry K.W."/>
            <person name="Grigoriev I.V."/>
            <person name="Nagy L."/>
            <person name="Hibbett D."/>
            <person name="Henrissat B."/>
            <person name="Matheny P.B."/>
            <person name="Labbe J."/>
            <person name="Martin F."/>
        </authorList>
    </citation>
    <scope>NUCLEOTIDE SEQUENCE</scope>
    <source>
        <strain evidence="1">HHB10654</strain>
    </source>
</reference>
<dbReference type="Proteomes" id="UP000814140">
    <property type="component" value="Unassembled WGS sequence"/>
</dbReference>
<gene>
    <name evidence="1" type="ORF">BV25DRAFT_1915408</name>
</gene>
<proteinExistence type="predicted"/>
<evidence type="ECO:0000313" key="1">
    <source>
        <dbReference type="EMBL" id="KAI0063078.1"/>
    </source>
</evidence>
<protein>
    <submittedName>
        <fullName evidence="1">Uncharacterized protein</fullName>
    </submittedName>
</protein>
<accession>A0ACB8T3I6</accession>
<reference evidence="1" key="2">
    <citation type="journal article" date="2022" name="New Phytol.">
        <title>Evolutionary transition to the ectomycorrhizal habit in the genomes of a hyperdiverse lineage of mushroom-forming fungi.</title>
        <authorList>
            <person name="Looney B."/>
            <person name="Miyauchi S."/>
            <person name="Morin E."/>
            <person name="Drula E."/>
            <person name="Courty P.E."/>
            <person name="Kohler A."/>
            <person name="Kuo A."/>
            <person name="LaButti K."/>
            <person name="Pangilinan J."/>
            <person name="Lipzen A."/>
            <person name="Riley R."/>
            <person name="Andreopoulos W."/>
            <person name="He G."/>
            <person name="Johnson J."/>
            <person name="Nolan M."/>
            <person name="Tritt A."/>
            <person name="Barry K.W."/>
            <person name="Grigoriev I.V."/>
            <person name="Nagy L.G."/>
            <person name="Hibbett D."/>
            <person name="Henrissat B."/>
            <person name="Matheny P.B."/>
            <person name="Labbe J."/>
            <person name="Martin F.M."/>
        </authorList>
    </citation>
    <scope>NUCLEOTIDE SEQUENCE</scope>
    <source>
        <strain evidence="1">HHB10654</strain>
    </source>
</reference>
<keyword evidence="2" id="KW-1185">Reference proteome</keyword>
<dbReference type="EMBL" id="MU277204">
    <property type="protein sequence ID" value="KAI0063078.1"/>
    <property type="molecule type" value="Genomic_DNA"/>
</dbReference>
<name>A0ACB8T3I6_9AGAM</name>
<organism evidence="1 2">
    <name type="scientific">Artomyces pyxidatus</name>
    <dbReference type="NCBI Taxonomy" id="48021"/>
    <lineage>
        <taxon>Eukaryota</taxon>
        <taxon>Fungi</taxon>
        <taxon>Dikarya</taxon>
        <taxon>Basidiomycota</taxon>
        <taxon>Agaricomycotina</taxon>
        <taxon>Agaricomycetes</taxon>
        <taxon>Russulales</taxon>
        <taxon>Auriscalpiaceae</taxon>
        <taxon>Artomyces</taxon>
    </lineage>
</organism>